<keyword evidence="1" id="KW-1133">Transmembrane helix</keyword>
<keyword evidence="1" id="KW-0472">Membrane</keyword>
<dbReference type="Proteomes" id="UP001596106">
    <property type="component" value="Unassembled WGS sequence"/>
</dbReference>
<keyword evidence="3" id="KW-1185">Reference proteome</keyword>
<evidence type="ECO:0000313" key="3">
    <source>
        <dbReference type="Proteomes" id="UP001596106"/>
    </source>
</evidence>
<proteinExistence type="predicted"/>
<accession>A0ABW0I7J1</accession>
<reference evidence="3" key="1">
    <citation type="journal article" date="2019" name="Int. J. Syst. Evol. Microbiol.">
        <title>The Global Catalogue of Microorganisms (GCM) 10K type strain sequencing project: providing services to taxonomists for standard genome sequencing and annotation.</title>
        <authorList>
            <consortium name="The Broad Institute Genomics Platform"/>
            <consortium name="The Broad Institute Genome Sequencing Center for Infectious Disease"/>
            <person name="Wu L."/>
            <person name="Ma J."/>
        </authorList>
    </citation>
    <scope>NUCLEOTIDE SEQUENCE [LARGE SCALE GENOMIC DNA]</scope>
    <source>
        <strain evidence="3">CCUG 55250</strain>
    </source>
</reference>
<evidence type="ECO:0000256" key="1">
    <source>
        <dbReference type="SAM" id="Phobius"/>
    </source>
</evidence>
<comment type="caution">
    <text evidence="2">The sequence shown here is derived from an EMBL/GenBank/DDBJ whole genome shotgun (WGS) entry which is preliminary data.</text>
</comment>
<dbReference type="RefSeq" id="WP_379843191.1">
    <property type="nucleotide sequence ID" value="NZ_JBHSMA010000002.1"/>
</dbReference>
<feature type="transmembrane region" description="Helical" evidence="1">
    <location>
        <begin position="34"/>
        <end position="54"/>
    </location>
</feature>
<keyword evidence="1" id="KW-0812">Transmembrane</keyword>
<evidence type="ECO:0000313" key="2">
    <source>
        <dbReference type="EMBL" id="MFC5409364.1"/>
    </source>
</evidence>
<dbReference type="EMBL" id="JBHSMA010000002">
    <property type="protein sequence ID" value="MFC5409364.1"/>
    <property type="molecule type" value="Genomic_DNA"/>
</dbReference>
<organism evidence="2 3">
    <name type="scientific">Larkinella bovis</name>
    <dbReference type="NCBI Taxonomy" id="683041"/>
    <lineage>
        <taxon>Bacteria</taxon>
        <taxon>Pseudomonadati</taxon>
        <taxon>Bacteroidota</taxon>
        <taxon>Cytophagia</taxon>
        <taxon>Cytophagales</taxon>
        <taxon>Spirosomataceae</taxon>
        <taxon>Larkinella</taxon>
    </lineage>
</organism>
<protein>
    <submittedName>
        <fullName evidence="2">Uncharacterized protein</fullName>
    </submittedName>
</protein>
<gene>
    <name evidence="2" type="ORF">ACFPMF_08610</name>
</gene>
<name>A0ABW0I7J1_9BACT</name>
<sequence length="70" mass="7760">MKSDPVHQSSAASQSAYYREVTPKPQPSLNALAVAKWGFIELLVIVMVVSLFRLSNRSRSSSKILIKGRN</sequence>